<dbReference type="InterPro" id="IPR007696">
    <property type="entry name" value="DNA_mismatch_repair_MutS_core"/>
</dbReference>
<dbReference type="Pfam" id="PF00488">
    <property type="entry name" value="MutS_V"/>
    <property type="match status" value="1"/>
</dbReference>
<evidence type="ECO:0000256" key="4">
    <source>
        <dbReference type="ARBA" id="ARBA00022840"/>
    </source>
</evidence>
<evidence type="ECO:0000259" key="10">
    <source>
        <dbReference type="PROSITE" id="PS00486"/>
    </source>
</evidence>
<dbReference type="InterPro" id="IPR011184">
    <property type="entry name" value="DNA_mismatch_repair_Msh2"/>
</dbReference>
<dbReference type="Proteomes" id="UP000515154">
    <property type="component" value="Linkage group LG8"/>
</dbReference>
<keyword evidence="7" id="KW-0469">Meiosis</keyword>
<dbReference type="GO" id="GO:0051026">
    <property type="term" value="P:chiasma assembly"/>
    <property type="evidence" value="ECO:0007669"/>
    <property type="project" value="TreeGrafter"/>
</dbReference>
<dbReference type="GO" id="GO:0006298">
    <property type="term" value="P:mismatch repair"/>
    <property type="evidence" value="ECO:0007669"/>
    <property type="project" value="InterPro"/>
</dbReference>
<organism evidence="11 12">
    <name type="scientific">Octopus sinensis</name>
    <name type="common">East Asian common octopus</name>
    <dbReference type="NCBI Taxonomy" id="2607531"/>
    <lineage>
        <taxon>Eukaryota</taxon>
        <taxon>Metazoa</taxon>
        <taxon>Spiralia</taxon>
        <taxon>Lophotrochozoa</taxon>
        <taxon>Mollusca</taxon>
        <taxon>Cephalopoda</taxon>
        <taxon>Coleoidea</taxon>
        <taxon>Octopodiformes</taxon>
        <taxon>Octopoda</taxon>
        <taxon>Incirrata</taxon>
        <taxon>Octopodidae</taxon>
        <taxon>Octopus</taxon>
    </lineage>
</organism>
<dbReference type="FunFam" id="1.10.1420.10:FF:000008">
    <property type="entry name" value="MutS homolog 5 (E. coli)"/>
    <property type="match status" value="1"/>
</dbReference>
<dbReference type="PANTHER" id="PTHR11361">
    <property type="entry name" value="DNA MISMATCH REPAIR PROTEIN MUTS FAMILY MEMBER"/>
    <property type="match status" value="1"/>
</dbReference>
<dbReference type="GO" id="GO:0005634">
    <property type="term" value="C:nucleus"/>
    <property type="evidence" value="ECO:0007669"/>
    <property type="project" value="TreeGrafter"/>
</dbReference>
<evidence type="ECO:0000256" key="5">
    <source>
        <dbReference type="ARBA" id="ARBA00023125"/>
    </source>
</evidence>
<dbReference type="GO" id="GO:0030983">
    <property type="term" value="F:mismatched DNA binding"/>
    <property type="evidence" value="ECO:0007669"/>
    <property type="project" value="InterPro"/>
</dbReference>
<dbReference type="SMART" id="SM00533">
    <property type="entry name" value="MUTSd"/>
    <property type="match status" value="1"/>
</dbReference>
<dbReference type="InterPro" id="IPR027417">
    <property type="entry name" value="P-loop_NTPase"/>
</dbReference>
<dbReference type="SUPFAM" id="SSF53150">
    <property type="entry name" value="DNA repair protein MutS, domain II"/>
    <property type="match status" value="1"/>
</dbReference>
<proteinExistence type="inferred from homology"/>
<comment type="function">
    <text evidence="8">Involved in DNA mismatch repair and meiotic recombination processes. Facilitates crossovers between homologs during meiosis.</text>
</comment>
<dbReference type="SMART" id="SM00534">
    <property type="entry name" value="MUTSac"/>
    <property type="match status" value="1"/>
</dbReference>
<protein>
    <recommendedName>
        <fullName evidence="9">MutS protein homolog 5</fullName>
    </recommendedName>
</protein>
<dbReference type="RefSeq" id="XP_036361532.1">
    <property type="nucleotide sequence ID" value="XM_036505639.1"/>
</dbReference>
<evidence type="ECO:0000256" key="3">
    <source>
        <dbReference type="ARBA" id="ARBA00022763"/>
    </source>
</evidence>
<gene>
    <name evidence="12" type="primary">LOC115214888</name>
</gene>
<dbReference type="AlphaFoldDB" id="A0A7E6F3K6"/>
<dbReference type="PROSITE" id="PS00486">
    <property type="entry name" value="DNA_MISMATCH_REPAIR_2"/>
    <property type="match status" value="1"/>
</dbReference>
<evidence type="ECO:0000313" key="12">
    <source>
        <dbReference type="RefSeq" id="XP_036361532.1"/>
    </source>
</evidence>
<evidence type="ECO:0000256" key="7">
    <source>
        <dbReference type="ARBA" id="ARBA00023254"/>
    </source>
</evidence>
<keyword evidence="6" id="KW-0234">DNA repair</keyword>
<feature type="domain" description="DNA mismatch repair proteins mutS family" evidence="10">
    <location>
        <begin position="592"/>
        <end position="608"/>
    </location>
</feature>
<evidence type="ECO:0000256" key="2">
    <source>
        <dbReference type="ARBA" id="ARBA00022741"/>
    </source>
</evidence>
<dbReference type="FunFam" id="3.40.50.300:FF:000820">
    <property type="entry name" value="MutS homolog 5 (E. coli)"/>
    <property type="match status" value="1"/>
</dbReference>
<dbReference type="SUPFAM" id="SSF52540">
    <property type="entry name" value="P-loop containing nucleoside triphosphate hydrolases"/>
    <property type="match status" value="1"/>
</dbReference>
<dbReference type="Pfam" id="PF05192">
    <property type="entry name" value="MutS_III"/>
    <property type="match status" value="1"/>
</dbReference>
<dbReference type="PIRSF" id="PIRSF005813">
    <property type="entry name" value="MSH2"/>
    <property type="match status" value="1"/>
</dbReference>
<keyword evidence="3" id="KW-0227">DNA damage</keyword>
<reference evidence="12" key="1">
    <citation type="submission" date="2025-08" db="UniProtKB">
        <authorList>
            <consortium name="RefSeq"/>
        </authorList>
    </citation>
    <scope>IDENTIFICATION</scope>
</reference>
<evidence type="ECO:0000256" key="8">
    <source>
        <dbReference type="ARBA" id="ARBA00057350"/>
    </source>
</evidence>
<name>A0A7E6F3K6_9MOLL</name>
<sequence>MANMAFDISTAVSLRNFPEQNLPDCDNTTVNNDPISPEATPQVYLSVFWQNEQLGVACYDVDTTEIRMMFDTQETDNFLTLLSVIAQVQPTYVILSAKQDERILKVLQNFAHKPLEAVPEKDLDYIKFLPSIDSVRAAGSLIKYLEKNRIGIELEDINVRVPFVNIQVFSLNDQVIIDNTALSALQIFRKESHPSVYKSGQSCSKEGFSLFGILNRCKSQLGSKLLRRWFLSPTKNVEILQQRHSAIAYFINKCQSDIVRSLEGCLLHIRSISRILSRMKQAQVSIGDWQRLYKTVYHAIYLADICKAQDQQISVFKKISSTFTEDLYRIASLINKIVDFTESKAQNRFVVKANVDQNLDDKKRTYNGLPSFMTEVAKEELNHLSEDITECNVVYLPQLGYLLAIPCSDNLTSEAQFHIPGLEFVFLSNNMIHYKSASTRNLDKILGDTQCEITDHETAIMHQLQDTILEHCQVLFNVMDSAAELDWHPLQEIVSSPYVANDITSGGRHPKLKILTGPNASGKSVYLKQVALILYMSYIGSFIPAESPSTVCTVDRIFTRIKSQESVSVGLSTFMLDINQMSDCLRHATGRSLVIVDEFGKGTESVDGLTLLCASLRHWLTMENCPHVLVSTNFHDIIEQKLLPASPTLEYLTMETLTNKDEVVFLYQITKGFSDCSFANETALQAGLPVEIVERGKTISKLIQENKPIYNIDTAKQDLKFKWCQLLVERFLKLDLSSENLQAFLEDIKLSHNKINKLSAQKA</sequence>
<dbReference type="GO" id="GO:0140664">
    <property type="term" value="F:ATP-dependent DNA damage sensor activity"/>
    <property type="evidence" value="ECO:0007669"/>
    <property type="project" value="InterPro"/>
</dbReference>
<keyword evidence="4" id="KW-0067">ATP-binding</keyword>
<dbReference type="PANTHER" id="PTHR11361:SF20">
    <property type="entry name" value="MUTS PROTEIN HOMOLOG 5"/>
    <property type="match status" value="1"/>
</dbReference>
<dbReference type="InterPro" id="IPR000432">
    <property type="entry name" value="DNA_mismatch_repair_MutS_C"/>
</dbReference>
<dbReference type="InterPro" id="IPR036187">
    <property type="entry name" value="DNA_mismatch_repair_MutS_sf"/>
</dbReference>
<dbReference type="GO" id="GO:0005524">
    <property type="term" value="F:ATP binding"/>
    <property type="evidence" value="ECO:0007669"/>
    <property type="project" value="UniProtKB-KW"/>
</dbReference>
<keyword evidence="5" id="KW-0238">DNA-binding</keyword>
<evidence type="ECO:0000256" key="9">
    <source>
        <dbReference type="ARBA" id="ARBA00071136"/>
    </source>
</evidence>
<dbReference type="SUPFAM" id="SSF48334">
    <property type="entry name" value="DNA repair protein MutS, domain III"/>
    <property type="match status" value="1"/>
</dbReference>
<evidence type="ECO:0000313" key="11">
    <source>
        <dbReference type="Proteomes" id="UP000515154"/>
    </source>
</evidence>
<dbReference type="Gene3D" id="3.40.50.300">
    <property type="entry name" value="P-loop containing nucleotide triphosphate hydrolases"/>
    <property type="match status" value="1"/>
</dbReference>
<evidence type="ECO:0000256" key="6">
    <source>
        <dbReference type="ARBA" id="ARBA00023204"/>
    </source>
</evidence>
<dbReference type="InterPro" id="IPR045076">
    <property type="entry name" value="MutS"/>
</dbReference>
<comment type="similarity">
    <text evidence="1">Belongs to the DNA mismatch repair MutS family.</text>
</comment>
<dbReference type="Gene3D" id="1.10.1420.10">
    <property type="match status" value="1"/>
</dbReference>
<accession>A0A7E6F3K6</accession>
<dbReference type="InterPro" id="IPR036678">
    <property type="entry name" value="MutS_con_dom_sf"/>
</dbReference>
<evidence type="ECO:0000256" key="1">
    <source>
        <dbReference type="ARBA" id="ARBA00006271"/>
    </source>
</evidence>
<keyword evidence="11" id="KW-1185">Reference proteome</keyword>
<keyword evidence="2" id="KW-0547">Nucleotide-binding</keyword>